<protein>
    <submittedName>
        <fullName evidence="1">Uncharacterized protein</fullName>
    </submittedName>
</protein>
<name>A0A1B0DHP9_PHLPP</name>
<proteinExistence type="predicted"/>
<dbReference type="AlphaFoldDB" id="A0A1B0DHP9"/>
<organism evidence="1 2">
    <name type="scientific">Phlebotomus papatasi</name>
    <name type="common">Sandfly</name>
    <dbReference type="NCBI Taxonomy" id="29031"/>
    <lineage>
        <taxon>Eukaryota</taxon>
        <taxon>Metazoa</taxon>
        <taxon>Ecdysozoa</taxon>
        <taxon>Arthropoda</taxon>
        <taxon>Hexapoda</taxon>
        <taxon>Insecta</taxon>
        <taxon>Pterygota</taxon>
        <taxon>Neoptera</taxon>
        <taxon>Endopterygota</taxon>
        <taxon>Diptera</taxon>
        <taxon>Nematocera</taxon>
        <taxon>Psychodoidea</taxon>
        <taxon>Psychodidae</taxon>
        <taxon>Phlebotomus</taxon>
        <taxon>Phlebotomus</taxon>
    </lineage>
</organism>
<evidence type="ECO:0000313" key="1">
    <source>
        <dbReference type="EnsemblMetazoa" id="PPAI007683-PA"/>
    </source>
</evidence>
<dbReference type="EnsemblMetazoa" id="PPAI007683-RA">
    <property type="protein sequence ID" value="PPAI007683-PA"/>
    <property type="gene ID" value="PPAI007683"/>
</dbReference>
<dbReference type="EMBL" id="AJVK01061389">
    <property type="status" value="NOT_ANNOTATED_CDS"/>
    <property type="molecule type" value="Genomic_DNA"/>
</dbReference>
<dbReference type="Proteomes" id="UP000092462">
    <property type="component" value="Unassembled WGS sequence"/>
</dbReference>
<dbReference type="VEuPathDB" id="VectorBase:PPAI007683"/>
<reference evidence="1" key="1">
    <citation type="submission" date="2022-08" db="UniProtKB">
        <authorList>
            <consortium name="EnsemblMetazoa"/>
        </authorList>
    </citation>
    <scope>IDENTIFICATION</scope>
    <source>
        <strain evidence="1">Israel</strain>
    </source>
</reference>
<keyword evidence="2" id="KW-1185">Reference proteome</keyword>
<accession>A0A1B0DHP9</accession>
<dbReference type="VEuPathDB" id="VectorBase:PPAPM1_000974"/>
<evidence type="ECO:0000313" key="2">
    <source>
        <dbReference type="Proteomes" id="UP000092462"/>
    </source>
</evidence>
<sequence>MDPRIDSTKWKPRRTRGTPSYRYRHYFALSVLAVAVSTGLYGILSPRFTKYYHIIEPVIFT</sequence>